<evidence type="ECO:0000313" key="2">
    <source>
        <dbReference type="Proteomes" id="UP001234202"/>
    </source>
</evidence>
<dbReference type="Proteomes" id="UP001234202">
    <property type="component" value="Unassembled WGS sequence"/>
</dbReference>
<reference evidence="1" key="1">
    <citation type="submission" date="2023-04" db="EMBL/GenBank/DDBJ databases">
        <title>Draft Genome sequencing of Naganishia species isolated from polar environments using Oxford Nanopore Technology.</title>
        <authorList>
            <person name="Leo P."/>
            <person name="Venkateswaran K."/>
        </authorList>
    </citation>
    <scope>NUCLEOTIDE SEQUENCE</scope>
    <source>
        <strain evidence="1">DBVPG 5303</strain>
    </source>
</reference>
<organism evidence="1 2">
    <name type="scientific">Naganishia onofrii</name>
    <dbReference type="NCBI Taxonomy" id="1851511"/>
    <lineage>
        <taxon>Eukaryota</taxon>
        <taxon>Fungi</taxon>
        <taxon>Dikarya</taxon>
        <taxon>Basidiomycota</taxon>
        <taxon>Agaricomycotina</taxon>
        <taxon>Tremellomycetes</taxon>
        <taxon>Filobasidiales</taxon>
        <taxon>Filobasidiaceae</taxon>
        <taxon>Naganishia</taxon>
    </lineage>
</organism>
<evidence type="ECO:0000313" key="1">
    <source>
        <dbReference type="EMBL" id="KAJ9125730.1"/>
    </source>
</evidence>
<dbReference type="EMBL" id="JASBWV010000007">
    <property type="protein sequence ID" value="KAJ9125730.1"/>
    <property type="molecule type" value="Genomic_DNA"/>
</dbReference>
<comment type="caution">
    <text evidence="1">The sequence shown here is derived from an EMBL/GenBank/DDBJ whole genome shotgun (WGS) entry which is preliminary data.</text>
</comment>
<proteinExistence type="predicted"/>
<keyword evidence="2" id="KW-1185">Reference proteome</keyword>
<sequence length="502" mass="53597">MRSQTKTSSQAGFPRDVDLLTATIQDLQDYLRKGTLTSVQLVQEYVRRIEVDNQQGLELRAVIEVAPKEKLLAIAQQFDDLRKQGVLKGELQRIPILVKDSIATDPELGKYQCGMQTTAGCLALVDSVVPGDATVIAKLRAQGAIILGKTNLTELSAFRGDGPNGYSQRGGQCQSAYVAGLDPSGCSSGSAVAVSAGFAPAALGTEVYGGLVIPASRNACFAIKPTMGVVSQNGLIPCALSMDTIGPLAKSAFDAALLLTCMAGKDGKDVSTHGPVAQDYTRFTQKPFATFKDKKLGVPRSHMFDGGIWGAWGNDVKLIKQVQEAFDQAIKKMESLGASITDPANVTSFEAMDGNTTTRLWGQHEFRENFEAYLQSLKSSNVRTLKEVVEFNKNHVDKDTPEHASQEKLVAALRGGGTKSKAYEAAIAQGELLSAQHGVDKLLDDLNVDALVAPVNYRMARYAALDGTPLAIVPLGMYDNGAPFGLCFVGRSGSESTLIALM</sequence>
<protein>
    <submittedName>
        <fullName evidence="1">Uncharacterized protein</fullName>
    </submittedName>
</protein>
<accession>A0ACC2XQS9</accession>
<gene>
    <name evidence="1" type="ORF">QFC24_002514</name>
</gene>
<name>A0ACC2XQS9_9TREE</name>